<protein>
    <submittedName>
        <fullName evidence="2">Uncharacterized protein</fullName>
    </submittedName>
</protein>
<evidence type="ECO:0000313" key="2">
    <source>
        <dbReference type="EMBL" id="KAJ8027718.1"/>
    </source>
</evidence>
<sequence length="505" mass="56716">MKLRHFYRLLNAEKRKTRIVCRIDFLSKCRDLRIIPYGFQVSKQPALGTVRKLFHDSWDETLCKASIGLLNITISESAFSLRKVEEELERVTNDIIDTLSVPVFLNIQRDVAYVISAFKSGIEHRHWVKLLKFRKSPWIKSLNRPTVNALDWRDQSETGPHLSDAYTFVDPARVPQTLKATSDRSIEVTKRVTRSMSKSGSQLVKPLDFSQRLVNFSSSTASCTSGSGTLSGTLDRSSDSPIVPPNADFNTILRREQSGGGVTTTSKLSTLPETSIGSLSDPGNGVIVTSSEPVVTQTNPSRAVARECGQQHVEPQSGYLHKLKVQVTLRDDDFFNVINLSKLQLSDYELRLLSKGLNFTPMPPCVDRLSLREGISTFERNLRLAEFFYSDGESDEAFDNSVAKFREKSTWSSPPNRDKFLDAYVSVITNEIMNAPEQRAFSNLSVDERAALNDLKANCDIVIREAAKGSAVVVMDRDLYIKEGYRQLDDPQVYERVSEAVLSDI</sequence>
<dbReference type="Proteomes" id="UP001152320">
    <property type="component" value="Chromosome 15"/>
</dbReference>
<organism evidence="2 3">
    <name type="scientific">Holothuria leucospilota</name>
    <name type="common">Black long sea cucumber</name>
    <name type="synonym">Mertensiothuria leucospilota</name>
    <dbReference type="NCBI Taxonomy" id="206669"/>
    <lineage>
        <taxon>Eukaryota</taxon>
        <taxon>Metazoa</taxon>
        <taxon>Echinodermata</taxon>
        <taxon>Eleutherozoa</taxon>
        <taxon>Echinozoa</taxon>
        <taxon>Holothuroidea</taxon>
        <taxon>Aspidochirotacea</taxon>
        <taxon>Aspidochirotida</taxon>
        <taxon>Holothuriidae</taxon>
        <taxon>Holothuria</taxon>
    </lineage>
</organism>
<name>A0A9Q1GYK5_HOLLE</name>
<accession>A0A9Q1GYK5</accession>
<feature type="compositionally biased region" description="Polar residues" evidence="1">
    <location>
        <begin position="263"/>
        <end position="278"/>
    </location>
</feature>
<feature type="region of interest" description="Disordered" evidence="1">
    <location>
        <begin position="219"/>
        <end position="243"/>
    </location>
</feature>
<proteinExistence type="predicted"/>
<dbReference type="EMBL" id="JAIZAY010000015">
    <property type="protein sequence ID" value="KAJ8027718.1"/>
    <property type="molecule type" value="Genomic_DNA"/>
</dbReference>
<gene>
    <name evidence="2" type="ORF">HOLleu_29751</name>
</gene>
<keyword evidence="3" id="KW-1185">Reference proteome</keyword>
<feature type="region of interest" description="Disordered" evidence="1">
    <location>
        <begin position="258"/>
        <end position="283"/>
    </location>
</feature>
<dbReference type="AlphaFoldDB" id="A0A9Q1GYK5"/>
<evidence type="ECO:0000313" key="3">
    <source>
        <dbReference type="Proteomes" id="UP001152320"/>
    </source>
</evidence>
<evidence type="ECO:0000256" key="1">
    <source>
        <dbReference type="SAM" id="MobiDB-lite"/>
    </source>
</evidence>
<feature type="compositionally biased region" description="Low complexity" evidence="1">
    <location>
        <begin position="219"/>
        <end position="235"/>
    </location>
</feature>
<dbReference type="OrthoDB" id="10067251at2759"/>
<reference evidence="2" key="1">
    <citation type="submission" date="2021-10" db="EMBL/GenBank/DDBJ databases">
        <title>Tropical sea cucumber genome reveals ecological adaptation and Cuvierian tubules defense mechanism.</title>
        <authorList>
            <person name="Chen T."/>
        </authorList>
    </citation>
    <scope>NUCLEOTIDE SEQUENCE</scope>
    <source>
        <strain evidence="2">Nanhai2018</strain>
        <tissue evidence="2">Muscle</tissue>
    </source>
</reference>
<comment type="caution">
    <text evidence="2">The sequence shown here is derived from an EMBL/GenBank/DDBJ whole genome shotgun (WGS) entry which is preliminary data.</text>
</comment>